<proteinExistence type="predicted"/>
<sequence length="73" mass="8154">MFKQILTELGEDLYQRGGIDIRETFIDGSFTPAKKGVIVSALQSVAKGRRSWQSQTLLAFLSPLTYKALHPTK</sequence>
<gene>
    <name evidence="1" type="ORF">DSCW_53490</name>
</gene>
<dbReference type="Proteomes" id="UP000427769">
    <property type="component" value="Chromosome"/>
</dbReference>
<accession>A0A5K7Z7E0</accession>
<protein>
    <submittedName>
        <fullName evidence="1">Uncharacterized protein</fullName>
    </submittedName>
</protein>
<dbReference type="KEGG" id="dwd:DSCW_53490"/>
<evidence type="ECO:0000313" key="2">
    <source>
        <dbReference type="Proteomes" id="UP000427769"/>
    </source>
</evidence>
<dbReference type="EMBL" id="AP021875">
    <property type="protein sequence ID" value="BBO77932.1"/>
    <property type="molecule type" value="Genomic_DNA"/>
</dbReference>
<organism evidence="1 2">
    <name type="scientific">Desulfosarcina widdelii</name>
    <dbReference type="NCBI Taxonomy" id="947919"/>
    <lineage>
        <taxon>Bacteria</taxon>
        <taxon>Pseudomonadati</taxon>
        <taxon>Thermodesulfobacteriota</taxon>
        <taxon>Desulfobacteria</taxon>
        <taxon>Desulfobacterales</taxon>
        <taxon>Desulfosarcinaceae</taxon>
        <taxon>Desulfosarcina</taxon>
    </lineage>
</organism>
<reference evidence="1 2" key="1">
    <citation type="submission" date="2019-11" db="EMBL/GenBank/DDBJ databases">
        <title>Comparative genomics of hydrocarbon-degrading Desulfosarcina strains.</title>
        <authorList>
            <person name="Watanabe M."/>
            <person name="Kojima H."/>
            <person name="Fukui M."/>
        </authorList>
    </citation>
    <scope>NUCLEOTIDE SEQUENCE [LARGE SCALE GENOMIC DNA]</scope>
    <source>
        <strain evidence="1 2">PP31</strain>
    </source>
</reference>
<dbReference type="AlphaFoldDB" id="A0A5K7Z7E0"/>
<evidence type="ECO:0000313" key="1">
    <source>
        <dbReference type="EMBL" id="BBO77932.1"/>
    </source>
</evidence>
<name>A0A5K7Z7E0_9BACT</name>
<keyword evidence="2" id="KW-1185">Reference proteome</keyword>